<evidence type="ECO:0000313" key="5">
    <source>
        <dbReference type="Proteomes" id="UP000094761"/>
    </source>
</evidence>
<name>A0A178J488_9VIBR</name>
<keyword evidence="3" id="KW-0614">Plasmid</keyword>
<dbReference type="InterPro" id="IPR014710">
    <property type="entry name" value="RmlC-like_jellyroll"/>
</dbReference>
<dbReference type="OrthoDB" id="7826327at2"/>
<dbReference type="CDD" id="cd00038">
    <property type="entry name" value="CAP_ED"/>
    <property type="match status" value="1"/>
</dbReference>
<evidence type="ECO:0000313" key="6">
    <source>
        <dbReference type="Proteomes" id="UP000501443"/>
    </source>
</evidence>
<organism evidence="3 5">
    <name type="scientific">Vibrio europaeus</name>
    <dbReference type="NCBI Taxonomy" id="300876"/>
    <lineage>
        <taxon>Bacteria</taxon>
        <taxon>Pseudomonadati</taxon>
        <taxon>Pseudomonadota</taxon>
        <taxon>Gammaproteobacteria</taxon>
        <taxon>Vibrionales</taxon>
        <taxon>Vibrionaceae</taxon>
        <taxon>Vibrio</taxon>
        <taxon>Vibrio oreintalis group</taxon>
    </lineage>
</organism>
<evidence type="ECO:0000259" key="1">
    <source>
        <dbReference type="PROSITE" id="PS50042"/>
    </source>
</evidence>
<dbReference type="GeneID" id="78078928"/>
<gene>
    <name evidence="3" type="ORF">AZ468_24735</name>
    <name evidence="4" type="ORF">HOO69_15600</name>
    <name evidence="2" type="ORF">OPW20_25045</name>
</gene>
<proteinExistence type="predicted"/>
<protein>
    <submittedName>
        <fullName evidence="3">Crp/Fnr family transcriptional regulator</fullName>
    </submittedName>
</protein>
<sequence length="226" mass="26103">MKIAPYPSGRFKDYLRQKRSEFKDLIYQHQVSSRYFDINDEILKQGEQLQHLYVVPAGRVSMSISAANGRRFQLGEVRCDYHIFGEMEFFTQTACQWNVVADEHMQVDVICIQNLAEALHKKPEMMFFFASALAEDYQDSMGIYTHRLLHSITYNIAYDLLVQTQTNTGLGGFDKVNQEAERFGTSSRVYRRAVNDLLDKGFIQKGPRGLEVTDLRALQAFIDAYD</sequence>
<dbReference type="InterPro" id="IPR000595">
    <property type="entry name" value="cNMP-bd_dom"/>
</dbReference>
<evidence type="ECO:0000313" key="7">
    <source>
        <dbReference type="Proteomes" id="UP001150001"/>
    </source>
</evidence>
<dbReference type="Pfam" id="PF00027">
    <property type="entry name" value="cNMP_binding"/>
    <property type="match status" value="1"/>
</dbReference>
<dbReference type="EMBL" id="CP053542">
    <property type="protein sequence ID" value="QJY38010.1"/>
    <property type="molecule type" value="Genomic_DNA"/>
</dbReference>
<reference evidence="2" key="3">
    <citation type="submission" date="2022-11" db="EMBL/GenBank/DDBJ databases">
        <title>Role of the vibriolysin VemA secreted by the emergent pathogen Vibrio europaeus in the colonization of Manila clam mucus.</title>
        <authorList>
            <person name="Martinez C."/>
            <person name="Rodriguez S."/>
            <person name="Vences A."/>
            <person name="Barja J.L."/>
            <person name="Toranzo A.E."/>
            <person name="Dubert J."/>
        </authorList>
    </citation>
    <scope>NUCLEOTIDE SEQUENCE</scope>
    <source>
        <strain evidence="2">3454</strain>
    </source>
</reference>
<dbReference type="AlphaFoldDB" id="A0A178J488"/>
<evidence type="ECO:0000313" key="2">
    <source>
        <dbReference type="EMBL" id="MDC5743334.1"/>
    </source>
</evidence>
<dbReference type="SUPFAM" id="SSF51206">
    <property type="entry name" value="cAMP-binding domain-like"/>
    <property type="match status" value="1"/>
</dbReference>
<dbReference type="EMBL" id="JAPFIT010000033">
    <property type="protein sequence ID" value="MDC5743334.1"/>
    <property type="molecule type" value="Genomic_DNA"/>
</dbReference>
<dbReference type="Proteomes" id="UP000094761">
    <property type="component" value="Unassembled WGS sequence"/>
</dbReference>
<dbReference type="Proteomes" id="UP000501443">
    <property type="component" value="Plasmid pveu"/>
</dbReference>
<dbReference type="Gene3D" id="2.60.120.10">
    <property type="entry name" value="Jelly Rolls"/>
    <property type="match status" value="1"/>
</dbReference>
<keyword evidence="7" id="KW-1185">Reference proteome</keyword>
<reference evidence="4 6" key="2">
    <citation type="submission" date="2020-05" db="EMBL/GenBank/DDBJ databases">
        <title>First description outside Europe of the emergent pathogen for shellfish aquaculture Vibrio europaeus.</title>
        <authorList>
            <person name="Dubert J."/>
            <person name="Rojas R."/>
        </authorList>
    </citation>
    <scope>NUCLEOTIDE SEQUENCE [LARGE SCALE GENOMIC DNA]</scope>
    <source>
        <strain evidence="4 6">NPI-1</strain>
        <plasmid evidence="4">pVEu</plasmid>
        <plasmid evidence="6">pveu</plasmid>
    </source>
</reference>
<evidence type="ECO:0000313" key="3">
    <source>
        <dbReference type="EMBL" id="OAM96893.1"/>
    </source>
</evidence>
<dbReference type="Proteomes" id="UP001150001">
    <property type="component" value="Unassembled WGS sequence"/>
</dbReference>
<reference evidence="3 5" key="1">
    <citation type="submission" date="2016-03" db="EMBL/GenBank/DDBJ databases">
        <title>Draft genome sequence of the Vibrio tubiashii subs. europaeus.</title>
        <authorList>
            <person name="Spinard E."/>
            <person name="Dubert J."/>
            <person name="Nelson D.R."/>
            <person name="Barja J.L."/>
        </authorList>
    </citation>
    <scope>NUCLEOTIDE SEQUENCE [LARGE SCALE GENOMIC DNA]</scope>
    <source>
        <strain evidence="5">PP-638</strain>
        <strain evidence="3">PP2-638</strain>
        <plasmid evidence="3">p251_like</plasmid>
    </source>
</reference>
<dbReference type="InterPro" id="IPR018490">
    <property type="entry name" value="cNMP-bd_dom_sf"/>
</dbReference>
<feature type="domain" description="Cyclic nucleotide-binding" evidence="1">
    <location>
        <begin position="10"/>
        <end position="101"/>
    </location>
</feature>
<geneLocation type="plasmid" evidence="6">
    <name>pveu</name>
</geneLocation>
<dbReference type="EMBL" id="LUAX01000008">
    <property type="protein sequence ID" value="OAM96893.1"/>
    <property type="molecule type" value="Genomic_DNA"/>
</dbReference>
<accession>A0A178J488</accession>
<geneLocation type="plasmid" evidence="4">
    <name>pVEu</name>
</geneLocation>
<dbReference type="RefSeq" id="WP_069669880.1">
    <property type="nucleotide sequence ID" value="NZ_CP053542.1"/>
</dbReference>
<dbReference type="PROSITE" id="PS50042">
    <property type="entry name" value="CNMP_BINDING_3"/>
    <property type="match status" value="1"/>
</dbReference>
<geneLocation type="plasmid" evidence="3">
    <name>p251_like</name>
</geneLocation>
<evidence type="ECO:0000313" key="4">
    <source>
        <dbReference type="EMBL" id="QJY38010.1"/>
    </source>
</evidence>